<evidence type="ECO:0000313" key="2">
    <source>
        <dbReference type="Proteomes" id="UP000198767"/>
    </source>
</evidence>
<keyword evidence="2" id="KW-1185">Reference proteome</keyword>
<protein>
    <recommendedName>
        <fullName evidence="3">Glucose / Sorbosone dehydrogenase</fullName>
    </recommendedName>
</protein>
<evidence type="ECO:0000313" key="1">
    <source>
        <dbReference type="EMBL" id="SCZ73082.1"/>
    </source>
</evidence>
<dbReference type="InterPro" id="IPR045519">
    <property type="entry name" value="DUF6476"/>
</dbReference>
<evidence type="ECO:0008006" key="3">
    <source>
        <dbReference type="Google" id="ProtNLM"/>
    </source>
</evidence>
<dbReference type="Pfam" id="PF20082">
    <property type="entry name" value="DUF6476"/>
    <property type="match status" value="1"/>
</dbReference>
<accession>A0A1G5RG25</accession>
<gene>
    <name evidence="1" type="ORF">SAMN04488118_11619</name>
</gene>
<dbReference type="EMBL" id="FMWG01000016">
    <property type="protein sequence ID" value="SCZ73082.1"/>
    <property type="molecule type" value="Genomic_DNA"/>
</dbReference>
<reference evidence="1 2" key="1">
    <citation type="submission" date="2016-10" db="EMBL/GenBank/DDBJ databases">
        <authorList>
            <person name="de Groot N.N."/>
        </authorList>
    </citation>
    <scope>NUCLEOTIDE SEQUENCE [LARGE SCALE GENOMIC DNA]</scope>
    <source>
        <strain evidence="1 2">U95</strain>
    </source>
</reference>
<dbReference type="Proteomes" id="UP000198767">
    <property type="component" value="Unassembled WGS sequence"/>
</dbReference>
<dbReference type="AlphaFoldDB" id="A0A1G5RG25"/>
<proteinExistence type="predicted"/>
<organism evidence="1 2">
    <name type="scientific">Epibacterium ulvae</name>
    <dbReference type="NCBI Taxonomy" id="1156985"/>
    <lineage>
        <taxon>Bacteria</taxon>
        <taxon>Pseudomonadati</taxon>
        <taxon>Pseudomonadota</taxon>
        <taxon>Alphaproteobacteria</taxon>
        <taxon>Rhodobacterales</taxon>
        <taxon>Roseobacteraceae</taxon>
        <taxon>Epibacterium</taxon>
    </lineage>
</organism>
<dbReference type="STRING" id="1156985.SAMN04488118_11619"/>
<name>A0A1G5RG25_9RHOB</name>
<sequence length="73" mass="7779">MICGLVVVVALLVIRLSDDGPDLPENIALPDGIEAKAVTFGEGWIAIVTADDRILVLNNLTGQIQQEILIKSP</sequence>